<evidence type="ECO:0000256" key="7">
    <source>
        <dbReference type="ARBA" id="ARBA00023204"/>
    </source>
</evidence>
<evidence type="ECO:0000313" key="13">
    <source>
        <dbReference type="Proteomes" id="UP000736328"/>
    </source>
</evidence>
<gene>
    <name evidence="12" type="ORF">HY768_05410</name>
</gene>
<feature type="domain" description="Methylguanine DNA methyltransferase ribonuclease-like" evidence="10">
    <location>
        <begin position="9"/>
        <end position="78"/>
    </location>
</feature>
<organism evidence="12 13">
    <name type="scientific">candidate division TA06 bacterium</name>
    <dbReference type="NCBI Taxonomy" id="2250710"/>
    <lineage>
        <taxon>Bacteria</taxon>
        <taxon>Bacteria division TA06</taxon>
    </lineage>
</organism>
<evidence type="ECO:0000259" key="9">
    <source>
        <dbReference type="Pfam" id="PF01035"/>
    </source>
</evidence>
<evidence type="ECO:0000313" key="12">
    <source>
        <dbReference type="EMBL" id="MBI4726647.1"/>
    </source>
</evidence>
<evidence type="ECO:0000256" key="5">
    <source>
        <dbReference type="ARBA" id="ARBA00022679"/>
    </source>
</evidence>
<dbReference type="PANTHER" id="PTHR10815:SF13">
    <property type="entry name" value="METHYLATED-DNA--PROTEIN-CYSTEINE METHYLTRANSFERASE"/>
    <property type="match status" value="1"/>
</dbReference>
<dbReference type="SUPFAM" id="SSF46767">
    <property type="entry name" value="Methylated DNA-protein cysteine methyltransferase, C-terminal domain"/>
    <property type="match status" value="1"/>
</dbReference>
<keyword evidence="7" id="KW-0234">DNA repair</keyword>
<keyword evidence="5 12" id="KW-0808">Transferase</keyword>
<comment type="catalytic activity">
    <reaction evidence="8">
        <text>a 6-O-methyl-2'-deoxyguanosine in DNA + L-cysteinyl-[protein] = S-methyl-L-cysteinyl-[protein] + a 2'-deoxyguanosine in DNA</text>
        <dbReference type="Rhea" id="RHEA:24000"/>
        <dbReference type="Rhea" id="RHEA-COMP:10131"/>
        <dbReference type="Rhea" id="RHEA-COMP:10132"/>
        <dbReference type="Rhea" id="RHEA-COMP:11367"/>
        <dbReference type="Rhea" id="RHEA-COMP:11368"/>
        <dbReference type="ChEBI" id="CHEBI:29950"/>
        <dbReference type="ChEBI" id="CHEBI:82612"/>
        <dbReference type="ChEBI" id="CHEBI:85445"/>
        <dbReference type="ChEBI" id="CHEBI:85448"/>
        <dbReference type="EC" id="2.1.1.63"/>
    </reaction>
</comment>
<proteinExistence type="inferred from homology"/>
<feature type="domain" description="Methylated-DNA-[protein]-cysteine S-methyltransferase DNA binding" evidence="9">
    <location>
        <begin position="90"/>
        <end position="166"/>
    </location>
</feature>
<evidence type="ECO:0000259" key="10">
    <source>
        <dbReference type="Pfam" id="PF02870"/>
    </source>
</evidence>
<dbReference type="InterPro" id="IPR036631">
    <property type="entry name" value="MGMT_N_sf"/>
</dbReference>
<reference evidence="12" key="1">
    <citation type="submission" date="2020-07" db="EMBL/GenBank/DDBJ databases">
        <title>Huge and variable diversity of episymbiotic CPR bacteria and DPANN archaea in groundwater ecosystems.</title>
        <authorList>
            <person name="He C.Y."/>
            <person name="Keren R."/>
            <person name="Whittaker M."/>
            <person name="Farag I.F."/>
            <person name="Doudna J."/>
            <person name="Cate J.H.D."/>
            <person name="Banfield J.F."/>
        </authorList>
    </citation>
    <scope>NUCLEOTIDE SEQUENCE</scope>
    <source>
        <strain evidence="12">NC_groundwater_1520_Pr4_B-0.1um_53_5</strain>
    </source>
</reference>
<dbReference type="SUPFAM" id="SSF141371">
    <property type="entry name" value="PilZ domain-like"/>
    <property type="match status" value="1"/>
</dbReference>
<dbReference type="GO" id="GO:0035438">
    <property type="term" value="F:cyclic-di-GMP binding"/>
    <property type="evidence" value="ECO:0007669"/>
    <property type="project" value="InterPro"/>
</dbReference>
<dbReference type="InterPro" id="IPR001497">
    <property type="entry name" value="MethylDNA_cys_MeTrfase_AS"/>
</dbReference>
<evidence type="ECO:0000256" key="4">
    <source>
        <dbReference type="ARBA" id="ARBA00022603"/>
    </source>
</evidence>
<dbReference type="GO" id="GO:0003908">
    <property type="term" value="F:methylated-DNA-[protein]-cysteine S-methyltransferase activity"/>
    <property type="evidence" value="ECO:0007669"/>
    <property type="project" value="UniProtKB-EC"/>
</dbReference>
<dbReference type="PROSITE" id="PS00374">
    <property type="entry name" value="MGMT"/>
    <property type="match status" value="1"/>
</dbReference>
<dbReference type="Gene3D" id="2.40.10.220">
    <property type="entry name" value="predicted glycosyltransferase like domains"/>
    <property type="match status" value="1"/>
</dbReference>
<dbReference type="InterPro" id="IPR036388">
    <property type="entry name" value="WH-like_DNA-bd_sf"/>
</dbReference>
<comment type="similarity">
    <text evidence="2">Belongs to the MGMT family.</text>
</comment>
<dbReference type="PANTHER" id="PTHR10815">
    <property type="entry name" value="METHYLATED-DNA--PROTEIN-CYSTEINE METHYLTRANSFERASE"/>
    <property type="match status" value="1"/>
</dbReference>
<evidence type="ECO:0000256" key="8">
    <source>
        <dbReference type="ARBA" id="ARBA00049348"/>
    </source>
</evidence>
<protein>
    <recommendedName>
        <fullName evidence="3">methylated-DNA--[protein]-cysteine S-methyltransferase</fullName>
        <ecNumber evidence="3">2.1.1.63</ecNumber>
    </recommendedName>
</protein>
<name>A0A933MI12_UNCT6</name>
<dbReference type="GO" id="GO:0006281">
    <property type="term" value="P:DNA repair"/>
    <property type="evidence" value="ECO:0007669"/>
    <property type="project" value="UniProtKB-KW"/>
</dbReference>
<sequence length="297" mass="33228">MKKAGPEYFYTVYQSPLGPLYLIASSRGIVALRFSKQSFDQMLKNKYFAGAKPVKSEQQFKSMTKQLDAYFKGRPVKFVYKADISFGTRFQKAVWQKLAELPPGQLITYGALAREIKRPKAFRAVGQAVGANPLPIIIPCHRVISSSGRLGGFIGGIGLKKKLLKHRGNKNMIQSQSGSERRRFLRLPVEIKVHFKALKEGALDVKGLKPARARNLSTGGVLFSAVKKMTANEVLQMRINFIRSGQPVEMAAIARVARCQKAKTGYNVGVEFLQVYSEDLKTLKNFIDRKAKTQKQL</sequence>
<dbReference type="Gene3D" id="3.30.160.70">
    <property type="entry name" value="Methylated DNA-protein cysteine methyltransferase domain"/>
    <property type="match status" value="1"/>
</dbReference>
<evidence type="ECO:0000259" key="11">
    <source>
        <dbReference type="Pfam" id="PF07238"/>
    </source>
</evidence>
<keyword evidence="6" id="KW-0227">DNA damage</keyword>
<evidence type="ECO:0000256" key="3">
    <source>
        <dbReference type="ARBA" id="ARBA00011918"/>
    </source>
</evidence>
<feature type="domain" description="PilZ" evidence="11">
    <location>
        <begin position="180"/>
        <end position="288"/>
    </location>
</feature>
<dbReference type="EC" id="2.1.1.63" evidence="3"/>
<dbReference type="InterPro" id="IPR036217">
    <property type="entry name" value="MethylDNA_cys_MeTrfase_DNAb"/>
</dbReference>
<dbReference type="FunFam" id="1.10.10.10:FF:000214">
    <property type="entry name" value="Methylated-DNA--protein-cysteine methyltransferase"/>
    <property type="match status" value="1"/>
</dbReference>
<dbReference type="SUPFAM" id="SSF53155">
    <property type="entry name" value="Methylated DNA-protein cysteine methyltransferase domain"/>
    <property type="match status" value="1"/>
</dbReference>
<dbReference type="AlphaFoldDB" id="A0A933MI12"/>
<dbReference type="InterPro" id="IPR014048">
    <property type="entry name" value="MethylDNA_cys_MeTrfase_DNA-bd"/>
</dbReference>
<dbReference type="GO" id="GO:0032259">
    <property type="term" value="P:methylation"/>
    <property type="evidence" value="ECO:0007669"/>
    <property type="project" value="UniProtKB-KW"/>
</dbReference>
<dbReference type="EMBL" id="JACQXR010000067">
    <property type="protein sequence ID" value="MBI4726647.1"/>
    <property type="molecule type" value="Genomic_DNA"/>
</dbReference>
<accession>A0A933MI12</accession>
<comment type="catalytic activity">
    <reaction evidence="1">
        <text>a 4-O-methyl-thymidine in DNA + L-cysteinyl-[protein] = a thymidine in DNA + S-methyl-L-cysteinyl-[protein]</text>
        <dbReference type="Rhea" id="RHEA:53428"/>
        <dbReference type="Rhea" id="RHEA-COMP:10131"/>
        <dbReference type="Rhea" id="RHEA-COMP:10132"/>
        <dbReference type="Rhea" id="RHEA-COMP:13555"/>
        <dbReference type="Rhea" id="RHEA-COMP:13556"/>
        <dbReference type="ChEBI" id="CHEBI:29950"/>
        <dbReference type="ChEBI" id="CHEBI:82612"/>
        <dbReference type="ChEBI" id="CHEBI:137386"/>
        <dbReference type="ChEBI" id="CHEBI:137387"/>
        <dbReference type="EC" id="2.1.1.63"/>
    </reaction>
</comment>
<keyword evidence="4 12" id="KW-0489">Methyltransferase</keyword>
<comment type="caution">
    <text evidence="12">The sequence shown here is derived from an EMBL/GenBank/DDBJ whole genome shotgun (WGS) entry which is preliminary data.</text>
</comment>
<evidence type="ECO:0000256" key="1">
    <source>
        <dbReference type="ARBA" id="ARBA00001286"/>
    </source>
</evidence>
<dbReference type="Pfam" id="PF02870">
    <property type="entry name" value="Methyltransf_1N"/>
    <property type="match status" value="1"/>
</dbReference>
<dbReference type="CDD" id="cd06445">
    <property type="entry name" value="ATase"/>
    <property type="match status" value="1"/>
</dbReference>
<dbReference type="NCBIfam" id="TIGR00589">
    <property type="entry name" value="ogt"/>
    <property type="match status" value="1"/>
</dbReference>
<dbReference type="Pfam" id="PF07238">
    <property type="entry name" value="PilZ"/>
    <property type="match status" value="1"/>
</dbReference>
<dbReference type="Proteomes" id="UP000736328">
    <property type="component" value="Unassembled WGS sequence"/>
</dbReference>
<evidence type="ECO:0000256" key="6">
    <source>
        <dbReference type="ARBA" id="ARBA00022763"/>
    </source>
</evidence>
<dbReference type="InterPro" id="IPR009875">
    <property type="entry name" value="PilZ_domain"/>
</dbReference>
<evidence type="ECO:0000256" key="2">
    <source>
        <dbReference type="ARBA" id="ARBA00008711"/>
    </source>
</evidence>
<dbReference type="Pfam" id="PF01035">
    <property type="entry name" value="DNA_binding_1"/>
    <property type="match status" value="1"/>
</dbReference>
<dbReference type="InterPro" id="IPR008332">
    <property type="entry name" value="MethylG_MeTrfase_N"/>
</dbReference>
<dbReference type="Gene3D" id="1.10.10.10">
    <property type="entry name" value="Winged helix-like DNA-binding domain superfamily/Winged helix DNA-binding domain"/>
    <property type="match status" value="1"/>
</dbReference>